<proteinExistence type="predicted"/>
<dbReference type="EMBL" id="LNYW01000019">
    <property type="protein sequence ID" value="KTD64200.1"/>
    <property type="molecule type" value="Genomic_DNA"/>
</dbReference>
<evidence type="ECO:0000313" key="1">
    <source>
        <dbReference type="EMBL" id="KTD64200.1"/>
    </source>
</evidence>
<evidence type="ECO:0000313" key="2">
    <source>
        <dbReference type="Proteomes" id="UP000054600"/>
    </source>
</evidence>
<organism evidence="1 2">
    <name type="scientific">Legionella shakespearei DSM 23087</name>
    <dbReference type="NCBI Taxonomy" id="1122169"/>
    <lineage>
        <taxon>Bacteria</taxon>
        <taxon>Pseudomonadati</taxon>
        <taxon>Pseudomonadota</taxon>
        <taxon>Gammaproteobacteria</taxon>
        <taxon>Legionellales</taxon>
        <taxon>Legionellaceae</taxon>
        <taxon>Legionella</taxon>
    </lineage>
</organism>
<reference evidence="1 2" key="1">
    <citation type="submission" date="2015-11" db="EMBL/GenBank/DDBJ databases">
        <title>Genomic analysis of 38 Legionella species identifies large and diverse effector repertoires.</title>
        <authorList>
            <person name="Burstein D."/>
            <person name="Amaro F."/>
            <person name="Zusman T."/>
            <person name="Lifshitz Z."/>
            <person name="Cohen O."/>
            <person name="Gilbert J.A."/>
            <person name="Pupko T."/>
            <person name="Shuman H.A."/>
            <person name="Segal G."/>
        </authorList>
    </citation>
    <scope>NUCLEOTIDE SEQUENCE [LARGE SCALE GENOMIC DNA]</scope>
    <source>
        <strain evidence="1 2">ATCC 49655</strain>
    </source>
</reference>
<dbReference type="RefSeq" id="WP_018578414.1">
    <property type="nucleotide sequence ID" value="NZ_KB892434.1"/>
</dbReference>
<protein>
    <submittedName>
        <fullName evidence="1">Uncharacterized protein</fullName>
    </submittedName>
</protein>
<dbReference type="CDD" id="cd22744">
    <property type="entry name" value="OTU"/>
    <property type="match status" value="1"/>
</dbReference>
<dbReference type="PATRIC" id="fig|1122169.6.peg.723"/>
<sequence length="346" mass="39226">MVKAFFDRTPAIDDGKQDKTEYKFIHVGGDQFRALAVSLIDYLRNTRRVNDVSLKKILERFDSRYPQYVPRPLYFSSAERMGMLINGPRKSEVVECMADVLRQLAVDEIYAHPLNYREVFNDLPASTSRDYLRQATTPLSVDALRALSQMLGLNITLSFTEHGKELRKRVVHANNSMPGPKADLYLQVQGTNYLPGVKNESDFAYVGHLAVKAPKPVEQTTSETITALLELIASDNSELLRNYFRWRNNLLFKLHDPDDKLNTQDLILLYAVFLPSQRGIVNNPNEFFARLTEKEKEPVTASKLQPSNYVNELLANAFAGWISTGLVDPDELFECIETPSYASPAA</sequence>
<name>A0A0W0Z4X4_9GAMM</name>
<dbReference type="eggNOG" id="ENOG5030Z5A">
    <property type="taxonomic scope" value="Bacteria"/>
</dbReference>
<accession>A0A0W0Z4X4</accession>
<dbReference type="AlphaFoldDB" id="A0A0W0Z4X4"/>
<dbReference type="Proteomes" id="UP000054600">
    <property type="component" value="Unassembled WGS sequence"/>
</dbReference>
<keyword evidence="2" id="KW-1185">Reference proteome</keyword>
<gene>
    <name evidence="1" type="ORF">Lsha_0631</name>
</gene>
<comment type="caution">
    <text evidence="1">The sequence shown here is derived from an EMBL/GenBank/DDBJ whole genome shotgun (WGS) entry which is preliminary data.</text>
</comment>